<dbReference type="AlphaFoldDB" id="A0A8T3DR25"/>
<dbReference type="Proteomes" id="UP000829720">
    <property type="component" value="Unassembled WGS sequence"/>
</dbReference>
<comment type="caution">
    <text evidence="10">The sequence shown here is derived from an EMBL/GenBank/DDBJ whole genome shotgun (WGS) entry which is preliminary data.</text>
</comment>
<sequence length="422" mass="47503">MGSLVGPALLWLQDAVVLTVLRARRTLLQAAILFCVLVLLLWIAIFLYGSFYYSYMPTASFTTPVHYYYRTDCDPSSSYLCSFPMANVSLLRNGRNQVMIYGQPYRISLELDMPESPANQALGMFMIKMSCYTKEGQTVSTVTRSVSQLISSGSRTAMLHYRSSLLQILGTLFFSPLLLAGVSEQKQLVEVELFSSYRENSYLPTMGAVIEIQSRKIQIYSAQLRIHAHFTGIRYFLFNFPLMSAVMGVASNFAFLSVIVLFSYLQFIWGGIWPPEQVRVRVMMGDGVRLQERREEARRRMNQNRNSEVINDSTPDLVEESQSEMPAPQKKAELETEDPETVGVLNGWSGVQDNTTELEFSTEEPPVLLEAPDILETTVSEEEPSFEGGVEMAGNRGAQGELWDTQLSEIALRQRHGACMSS</sequence>
<feature type="transmembrane region" description="Helical" evidence="9">
    <location>
        <begin position="242"/>
        <end position="265"/>
    </location>
</feature>
<keyword evidence="5 9" id="KW-1133">Transmembrane helix</keyword>
<evidence type="ECO:0000256" key="9">
    <source>
        <dbReference type="SAM" id="Phobius"/>
    </source>
</evidence>
<evidence type="ECO:0000256" key="7">
    <source>
        <dbReference type="ARBA" id="ARBA00023136"/>
    </source>
</evidence>
<protein>
    <recommendedName>
        <fullName evidence="2">Seipin</fullName>
    </recommendedName>
</protein>
<evidence type="ECO:0000256" key="2">
    <source>
        <dbReference type="ARBA" id="ARBA00022064"/>
    </source>
</evidence>
<dbReference type="EMBL" id="JAERUA010000006">
    <property type="protein sequence ID" value="KAI1898690.1"/>
    <property type="molecule type" value="Genomic_DNA"/>
</dbReference>
<dbReference type="InterPro" id="IPR009617">
    <property type="entry name" value="Seipin"/>
</dbReference>
<gene>
    <name evidence="10" type="ORF">AGOR_G00074970</name>
</gene>
<dbReference type="PANTHER" id="PTHR21212:SF0">
    <property type="entry name" value="SEIPIN"/>
    <property type="match status" value="1"/>
</dbReference>
<dbReference type="Pfam" id="PF06775">
    <property type="entry name" value="Seipin"/>
    <property type="match status" value="1"/>
</dbReference>
<evidence type="ECO:0000256" key="3">
    <source>
        <dbReference type="ARBA" id="ARBA00022692"/>
    </source>
</evidence>
<evidence type="ECO:0000313" key="11">
    <source>
        <dbReference type="Proteomes" id="UP000829720"/>
    </source>
</evidence>
<dbReference type="GO" id="GO:0005789">
    <property type="term" value="C:endoplasmic reticulum membrane"/>
    <property type="evidence" value="ECO:0007669"/>
    <property type="project" value="UniProtKB-SubCell"/>
</dbReference>
<accession>A0A8T3DR25</accession>
<reference evidence="10" key="1">
    <citation type="submission" date="2021-01" db="EMBL/GenBank/DDBJ databases">
        <authorList>
            <person name="Zahm M."/>
            <person name="Roques C."/>
            <person name="Cabau C."/>
            <person name="Klopp C."/>
            <person name="Donnadieu C."/>
            <person name="Jouanno E."/>
            <person name="Lampietro C."/>
            <person name="Louis A."/>
            <person name="Herpin A."/>
            <person name="Echchiki A."/>
            <person name="Berthelot C."/>
            <person name="Parey E."/>
            <person name="Roest-Crollius H."/>
            <person name="Braasch I."/>
            <person name="Postlethwait J."/>
            <person name="Bobe J."/>
            <person name="Montfort J."/>
            <person name="Bouchez O."/>
            <person name="Begum T."/>
            <person name="Mejri S."/>
            <person name="Adams A."/>
            <person name="Chen W.-J."/>
            <person name="Guiguen Y."/>
        </authorList>
    </citation>
    <scope>NUCLEOTIDE SEQUENCE</scope>
    <source>
        <tissue evidence="10">Blood</tissue>
    </source>
</reference>
<evidence type="ECO:0000256" key="8">
    <source>
        <dbReference type="SAM" id="MobiDB-lite"/>
    </source>
</evidence>
<proteinExistence type="predicted"/>
<feature type="transmembrane region" description="Helical" evidence="9">
    <location>
        <begin position="27"/>
        <end position="48"/>
    </location>
</feature>
<organism evidence="10 11">
    <name type="scientific">Albula goreensis</name>
    <dbReference type="NCBI Taxonomy" id="1534307"/>
    <lineage>
        <taxon>Eukaryota</taxon>
        <taxon>Metazoa</taxon>
        <taxon>Chordata</taxon>
        <taxon>Craniata</taxon>
        <taxon>Vertebrata</taxon>
        <taxon>Euteleostomi</taxon>
        <taxon>Actinopterygii</taxon>
        <taxon>Neopterygii</taxon>
        <taxon>Teleostei</taxon>
        <taxon>Albuliformes</taxon>
        <taxon>Albulidae</taxon>
        <taxon>Albula</taxon>
    </lineage>
</organism>
<dbReference type="PANTHER" id="PTHR21212">
    <property type="entry name" value="BERNARDINELLI-SEIP CONGENITAL LIPODYSTROPHY 2 HOMOLOG BSCL2 PROTEIN"/>
    <property type="match status" value="1"/>
</dbReference>
<evidence type="ECO:0000256" key="4">
    <source>
        <dbReference type="ARBA" id="ARBA00022824"/>
    </source>
</evidence>
<keyword evidence="6" id="KW-0443">Lipid metabolism</keyword>
<keyword evidence="11" id="KW-1185">Reference proteome</keyword>
<evidence type="ECO:0000256" key="1">
    <source>
        <dbReference type="ARBA" id="ARBA00004477"/>
    </source>
</evidence>
<name>A0A8T3DR25_9TELE</name>
<evidence type="ECO:0000256" key="5">
    <source>
        <dbReference type="ARBA" id="ARBA00022989"/>
    </source>
</evidence>
<comment type="subcellular location">
    <subcellularLocation>
        <location evidence="1">Endoplasmic reticulum membrane</location>
        <topology evidence="1">Multi-pass membrane protein</topology>
    </subcellularLocation>
</comment>
<keyword evidence="4" id="KW-0256">Endoplasmic reticulum</keyword>
<dbReference type="OrthoDB" id="3990054at2759"/>
<keyword evidence="7 9" id="KW-0472">Membrane</keyword>
<evidence type="ECO:0000313" key="10">
    <source>
        <dbReference type="EMBL" id="KAI1898690.1"/>
    </source>
</evidence>
<dbReference type="CDD" id="cd23995">
    <property type="entry name" value="Seipin_BSCL2_like"/>
    <property type="match status" value="1"/>
</dbReference>
<dbReference type="GO" id="GO:0140042">
    <property type="term" value="P:lipid droplet formation"/>
    <property type="evidence" value="ECO:0007669"/>
    <property type="project" value="UniProtKB-ARBA"/>
</dbReference>
<dbReference type="GO" id="GO:0006629">
    <property type="term" value="P:lipid metabolic process"/>
    <property type="evidence" value="ECO:0007669"/>
    <property type="project" value="UniProtKB-KW"/>
</dbReference>
<feature type="region of interest" description="Disordered" evidence="8">
    <location>
        <begin position="294"/>
        <end position="340"/>
    </location>
</feature>
<evidence type="ECO:0000256" key="6">
    <source>
        <dbReference type="ARBA" id="ARBA00023098"/>
    </source>
</evidence>
<keyword evidence="3 9" id="KW-0812">Transmembrane</keyword>